<dbReference type="SUPFAM" id="SSF69318">
    <property type="entry name" value="Integrin alpha N-terminal domain"/>
    <property type="match status" value="1"/>
</dbReference>
<dbReference type="PANTHER" id="PTHR46580">
    <property type="entry name" value="SENSOR KINASE-RELATED"/>
    <property type="match status" value="1"/>
</dbReference>
<evidence type="ECO:0000256" key="1">
    <source>
        <dbReference type="ARBA" id="ARBA00022729"/>
    </source>
</evidence>
<dbReference type="RefSeq" id="WP_187743073.1">
    <property type="nucleotide sequence ID" value="NZ_CP060825.1"/>
</dbReference>
<keyword evidence="1 2" id="KW-0732">Signal</keyword>
<gene>
    <name evidence="3" type="ORF">IAG43_25875</name>
</gene>
<evidence type="ECO:0000313" key="3">
    <source>
        <dbReference type="EMBL" id="QNP66011.1"/>
    </source>
</evidence>
<protein>
    <submittedName>
        <fullName evidence="3">VCBS repeat-containing protein</fullName>
    </submittedName>
</protein>
<feature type="signal peptide" evidence="2">
    <location>
        <begin position="1"/>
        <end position="36"/>
    </location>
</feature>
<organism evidence="3 4">
    <name type="scientific">Streptomyces genisteinicus</name>
    <dbReference type="NCBI Taxonomy" id="2768068"/>
    <lineage>
        <taxon>Bacteria</taxon>
        <taxon>Bacillati</taxon>
        <taxon>Actinomycetota</taxon>
        <taxon>Actinomycetes</taxon>
        <taxon>Kitasatosporales</taxon>
        <taxon>Streptomycetaceae</taxon>
        <taxon>Streptomyces</taxon>
    </lineage>
</organism>
<dbReference type="AlphaFoldDB" id="A0A7H0HZP5"/>
<dbReference type="InterPro" id="IPR013517">
    <property type="entry name" value="FG-GAP"/>
</dbReference>
<accession>A0A7H0HZP5</accession>
<keyword evidence="4" id="KW-1185">Reference proteome</keyword>
<dbReference type="Gene3D" id="2.115.10.10">
    <property type="entry name" value="Tachylectin 2"/>
    <property type="match status" value="1"/>
</dbReference>
<dbReference type="EMBL" id="CP060825">
    <property type="protein sequence ID" value="QNP66011.1"/>
    <property type="molecule type" value="Genomic_DNA"/>
</dbReference>
<sequence>MAKISGSHRTGGVLSRVAAAAIAAALVATGAGVAVADGPQHTATGAAQAARAAQAASAPAPAVERSAARGEYRNLHGLTGPTLYDYIPDGRGGYVTRGWVTDQWRDVKNATQADNDRDGVADDFYVWFTDGHLAYLSEEGEYVQLGGGWNAYDKAYSPGDLGGAAGSDIIARDSGGTLWIYLGYGDGRLTGRTEIGGGWQVYSQIAGVGDLSGDGRNDIVARDGSGVLWLYKGTGDYKAPFEPRTEIGGGWNLFNTLVGVGDLDFDGVNDLVARDTAGALWRYSGTGNAAAPFEPRVKIGSSGWNAYRVIF</sequence>
<dbReference type="Proteomes" id="UP000516230">
    <property type="component" value="Chromosome"/>
</dbReference>
<reference evidence="3 4" key="1">
    <citation type="submission" date="2020-08" db="EMBL/GenBank/DDBJ databases">
        <title>A novel species.</title>
        <authorList>
            <person name="Gao J."/>
        </authorList>
    </citation>
    <scope>NUCLEOTIDE SEQUENCE [LARGE SCALE GENOMIC DNA]</scope>
    <source>
        <strain evidence="3 4">CRPJ-33</strain>
    </source>
</reference>
<proteinExistence type="predicted"/>
<evidence type="ECO:0000256" key="2">
    <source>
        <dbReference type="SAM" id="SignalP"/>
    </source>
</evidence>
<dbReference type="InterPro" id="IPR028994">
    <property type="entry name" value="Integrin_alpha_N"/>
</dbReference>
<feature type="chain" id="PRO_5028930156" evidence="2">
    <location>
        <begin position="37"/>
        <end position="311"/>
    </location>
</feature>
<evidence type="ECO:0000313" key="4">
    <source>
        <dbReference type="Proteomes" id="UP000516230"/>
    </source>
</evidence>
<dbReference type="KEGG" id="sgj:IAG43_25875"/>
<dbReference type="Pfam" id="PF13517">
    <property type="entry name" value="FG-GAP_3"/>
    <property type="match status" value="1"/>
</dbReference>
<dbReference type="PANTHER" id="PTHR46580:SF4">
    <property type="entry name" value="ATP_GTP-BINDING PROTEIN"/>
    <property type="match status" value="1"/>
</dbReference>
<name>A0A7H0HZP5_9ACTN</name>